<proteinExistence type="predicted"/>
<organism evidence="1 2">
    <name type="scientific">Peribacillus frigoritolerans</name>
    <dbReference type="NCBI Taxonomy" id="450367"/>
    <lineage>
        <taxon>Bacteria</taxon>
        <taxon>Bacillati</taxon>
        <taxon>Bacillota</taxon>
        <taxon>Bacilli</taxon>
        <taxon>Bacillales</taxon>
        <taxon>Bacillaceae</taxon>
        <taxon>Peribacillus</taxon>
    </lineage>
</organism>
<reference evidence="1" key="1">
    <citation type="submission" date="2021-04" db="EMBL/GenBank/DDBJ databases">
        <title>Whole genome sequencing of Enterococci isolates from hospitalized patients.</title>
        <authorList>
            <person name="Ogoti B.M."/>
            <person name="Onyambu F.G."/>
        </authorList>
    </citation>
    <scope>NUCLEOTIDE SEQUENCE</scope>
    <source>
        <strain evidence="1">242</strain>
    </source>
</reference>
<evidence type="ECO:0000313" key="1">
    <source>
        <dbReference type="EMBL" id="MBR8646216.1"/>
    </source>
</evidence>
<accession>A0A941J914</accession>
<sequence length="46" mass="4821">MHFGKMSKKVAGITLAGAVAISSLGISTMKEDVQAKDKKKNQPTSS</sequence>
<dbReference type="EMBL" id="JAGTPW010000079">
    <property type="protein sequence ID" value="MBR8646216.1"/>
    <property type="molecule type" value="Genomic_DNA"/>
</dbReference>
<protein>
    <submittedName>
        <fullName evidence="1">Uncharacterized protein</fullName>
    </submittedName>
</protein>
<evidence type="ECO:0000313" key="2">
    <source>
        <dbReference type="Proteomes" id="UP000680045"/>
    </source>
</evidence>
<name>A0A941J914_9BACI</name>
<gene>
    <name evidence="1" type="ORF">KEH51_27610</name>
</gene>
<dbReference type="Proteomes" id="UP000680045">
    <property type="component" value="Unassembled WGS sequence"/>
</dbReference>
<dbReference type="AlphaFoldDB" id="A0A941J914"/>
<comment type="caution">
    <text evidence="1">The sequence shown here is derived from an EMBL/GenBank/DDBJ whole genome shotgun (WGS) entry which is preliminary data.</text>
</comment>